<sequence>MVEKKAKPREALLRGKSLKIPTAEELLEAGVHFGHLKRRWHPKMKPFIYSERGGVHVFDLYKTREQLEKAARFLKEVTTKSGSILFVGTKRQAKEIVGGEAQRVGAYFLTERWIGGLLTNFDSVKKNIEKMEELSSKMKGGEFKHYTKKEKLLIERKIAKLERDIGGLRGLKELPAALVLASARNEAIAAHEAKQMEIPVVALADTNADPGLVDYVIPSNDDAAASIAIIIKTLADAAAAGKSGASSQ</sequence>
<dbReference type="Proteomes" id="UP000228781">
    <property type="component" value="Unassembled WGS sequence"/>
</dbReference>
<comment type="similarity">
    <text evidence="1 5">Belongs to the universal ribosomal protein uS2 family.</text>
</comment>
<evidence type="ECO:0000256" key="3">
    <source>
        <dbReference type="ARBA" id="ARBA00023274"/>
    </source>
</evidence>
<evidence type="ECO:0000256" key="5">
    <source>
        <dbReference type="HAMAP-Rule" id="MF_00291"/>
    </source>
</evidence>
<evidence type="ECO:0000313" key="7">
    <source>
        <dbReference type="Proteomes" id="UP000228781"/>
    </source>
</evidence>
<organism evidence="6 7">
    <name type="scientific">candidate division WWE3 bacterium CG_4_9_14_0_2_um_filter_48_10</name>
    <dbReference type="NCBI Taxonomy" id="1975078"/>
    <lineage>
        <taxon>Bacteria</taxon>
        <taxon>Katanobacteria</taxon>
    </lineage>
</organism>
<evidence type="ECO:0000256" key="4">
    <source>
        <dbReference type="ARBA" id="ARBA00035256"/>
    </source>
</evidence>
<comment type="caution">
    <text evidence="6">The sequence shown here is derived from an EMBL/GenBank/DDBJ whole genome shotgun (WGS) entry which is preliminary data.</text>
</comment>
<dbReference type="HAMAP" id="MF_00291_B">
    <property type="entry name" value="Ribosomal_uS2_B"/>
    <property type="match status" value="1"/>
</dbReference>
<dbReference type="GO" id="GO:0006412">
    <property type="term" value="P:translation"/>
    <property type="evidence" value="ECO:0007669"/>
    <property type="project" value="UniProtKB-UniRule"/>
</dbReference>
<dbReference type="SUPFAM" id="SSF52313">
    <property type="entry name" value="Ribosomal protein S2"/>
    <property type="match status" value="1"/>
</dbReference>
<dbReference type="EMBL" id="PFSK01000011">
    <property type="protein sequence ID" value="PJC23063.1"/>
    <property type="molecule type" value="Genomic_DNA"/>
</dbReference>
<dbReference type="InterPro" id="IPR005706">
    <property type="entry name" value="Ribosomal_uS2_bac/mit/plastid"/>
</dbReference>
<protein>
    <recommendedName>
        <fullName evidence="4 5">Small ribosomal subunit protein uS2</fullName>
    </recommendedName>
</protein>
<dbReference type="Gene3D" id="3.40.50.10490">
    <property type="entry name" value="Glucose-6-phosphate isomerase like protein, domain 1"/>
    <property type="match status" value="1"/>
</dbReference>
<dbReference type="GO" id="GO:0003735">
    <property type="term" value="F:structural constituent of ribosome"/>
    <property type="evidence" value="ECO:0007669"/>
    <property type="project" value="InterPro"/>
</dbReference>
<reference evidence="7" key="1">
    <citation type="submission" date="2017-09" db="EMBL/GenBank/DDBJ databases">
        <title>Depth-based differentiation of microbial function through sediment-hosted aquifers and enrichment of novel symbionts in the deep terrestrial subsurface.</title>
        <authorList>
            <person name="Probst A.J."/>
            <person name="Ladd B."/>
            <person name="Jarett J.K."/>
            <person name="Geller-Mcgrath D.E."/>
            <person name="Sieber C.M.K."/>
            <person name="Emerson J.B."/>
            <person name="Anantharaman K."/>
            <person name="Thomas B.C."/>
            <person name="Malmstrom R."/>
            <person name="Stieglmeier M."/>
            <person name="Klingl A."/>
            <person name="Woyke T."/>
            <person name="Ryan C.M."/>
            <person name="Banfield J.F."/>
        </authorList>
    </citation>
    <scope>NUCLEOTIDE SEQUENCE [LARGE SCALE GENOMIC DNA]</scope>
</reference>
<dbReference type="CDD" id="cd01425">
    <property type="entry name" value="RPS2"/>
    <property type="match status" value="1"/>
</dbReference>
<dbReference type="InterPro" id="IPR001865">
    <property type="entry name" value="Ribosomal_uS2"/>
</dbReference>
<dbReference type="PRINTS" id="PR00395">
    <property type="entry name" value="RIBOSOMALS2"/>
</dbReference>
<dbReference type="PANTHER" id="PTHR12534:SF0">
    <property type="entry name" value="SMALL RIBOSOMAL SUBUNIT PROTEIN US2M"/>
    <property type="match status" value="1"/>
</dbReference>
<keyword evidence="3 5" id="KW-0687">Ribonucleoprotein</keyword>
<dbReference type="InterPro" id="IPR023591">
    <property type="entry name" value="Ribosomal_uS2_flav_dom_sf"/>
</dbReference>
<dbReference type="NCBIfam" id="TIGR01011">
    <property type="entry name" value="rpsB_bact"/>
    <property type="match status" value="1"/>
</dbReference>
<accession>A0A2M8EJZ2</accession>
<dbReference type="PROSITE" id="PS00962">
    <property type="entry name" value="RIBOSOMAL_S2_1"/>
    <property type="match status" value="1"/>
</dbReference>
<dbReference type="AlphaFoldDB" id="A0A2M8EJZ2"/>
<dbReference type="Gene3D" id="1.10.287.610">
    <property type="entry name" value="Helix hairpin bin"/>
    <property type="match status" value="1"/>
</dbReference>
<keyword evidence="2 5" id="KW-0689">Ribosomal protein</keyword>
<dbReference type="Pfam" id="PF00318">
    <property type="entry name" value="Ribosomal_S2"/>
    <property type="match status" value="1"/>
</dbReference>
<dbReference type="PANTHER" id="PTHR12534">
    <property type="entry name" value="30S RIBOSOMAL PROTEIN S2 PROKARYOTIC AND ORGANELLAR"/>
    <property type="match status" value="1"/>
</dbReference>
<evidence type="ECO:0000313" key="6">
    <source>
        <dbReference type="EMBL" id="PJC23063.1"/>
    </source>
</evidence>
<gene>
    <name evidence="5 6" type="primary">rpsB</name>
    <name evidence="6" type="ORF">CO059_00760</name>
</gene>
<dbReference type="InterPro" id="IPR018130">
    <property type="entry name" value="Ribosomal_uS2_CS"/>
</dbReference>
<evidence type="ECO:0000256" key="1">
    <source>
        <dbReference type="ARBA" id="ARBA00006242"/>
    </source>
</evidence>
<name>A0A2M8EJZ2_UNCKA</name>
<dbReference type="GO" id="GO:0022627">
    <property type="term" value="C:cytosolic small ribosomal subunit"/>
    <property type="evidence" value="ECO:0007669"/>
    <property type="project" value="TreeGrafter"/>
</dbReference>
<proteinExistence type="inferred from homology"/>
<evidence type="ECO:0000256" key="2">
    <source>
        <dbReference type="ARBA" id="ARBA00022980"/>
    </source>
</evidence>